<dbReference type="Pfam" id="PF00069">
    <property type="entry name" value="Pkinase"/>
    <property type="match status" value="1"/>
</dbReference>
<feature type="compositionally biased region" description="Pro residues" evidence="9">
    <location>
        <begin position="34"/>
        <end position="46"/>
    </location>
</feature>
<feature type="compositionally biased region" description="Basic and acidic residues" evidence="9">
    <location>
        <begin position="549"/>
        <end position="559"/>
    </location>
</feature>
<keyword evidence="4 7" id="KW-0547">Nucleotide-binding</keyword>
<gene>
    <name evidence="12" type="ORF">BS47DRAFT_1326163</name>
</gene>
<dbReference type="Pfam" id="PF00659">
    <property type="entry name" value="POLO_box"/>
    <property type="match status" value="2"/>
</dbReference>
<dbReference type="OrthoDB" id="408964at2759"/>
<evidence type="ECO:0000256" key="9">
    <source>
        <dbReference type="SAM" id="MobiDB-lite"/>
    </source>
</evidence>
<dbReference type="EC" id="2.7.11.21" evidence="8"/>
<dbReference type="GO" id="GO:0005816">
    <property type="term" value="C:spindle pole body"/>
    <property type="evidence" value="ECO:0007669"/>
    <property type="project" value="TreeGrafter"/>
</dbReference>
<feature type="region of interest" description="Disordered" evidence="9">
    <location>
        <begin position="519"/>
        <end position="570"/>
    </location>
</feature>
<dbReference type="Gene3D" id="1.10.510.10">
    <property type="entry name" value="Transferase(Phosphotransferase) domain 1"/>
    <property type="match status" value="1"/>
</dbReference>
<dbReference type="Proteomes" id="UP000886523">
    <property type="component" value="Unassembled WGS sequence"/>
</dbReference>
<dbReference type="PROSITE" id="PS50011">
    <property type="entry name" value="PROTEIN_KINASE_DOM"/>
    <property type="match status" value="1"/>
</dbReference>
<evidence type="ECO:0000259" key="10">
    <source>
        <dbReference type="PROSITE" id="PS50011"/>
    </source>
</evidence>
<dbReference type="GO" id="GO:0005737">
    <property type="term" value="C:cytoplasm"/>
    <property type="evidence" value="ECO:0007669"/>
    <property type="project" value="TreeGrafter"/>
</dbReference>
<evidence type="ECO:0000256" key="4">
    <source>
        <dbReference type="ARBA" id="ARBA00022741"/>
    </source>
</evidence>
<evidence type="ECO:0000256" key="7">
    <source>
        <dbReference type="PROSITE-ProRule" id="PRU10141"/>
    </source>
</evidence>
<dbReference type="SUPFAM" id="SSF56112">
    <property type="entry name" value="Protein kinase-like (PK-like)"/>
    <property type="match status" value="1"/>
</dbReference>
<feature type="compositionally biased region" description="Low complexity" evidence="9">
    <location>
        <begin position="1"/>
        <end position="13"/>
    </location>
</feature>
<comment type="similarity">
    <text evidence="8">Belongs to the protein kinase superfamily. Ser/Thr protein kinase family. CDC5/Polo subfamily.</text>
</comment>
<sequence>MATHAVQQQTAQQNHLRRLDNEVDRHRNMAPPANETPPPLPKSPPTKPRKVQLPSPPEVIKDNQRKMVFTRCGFLGEGGFARVYEVTDQKHQHHAIKVVAKVNLQSKKSKTKLYAEIKLHRALQHPNIVMFEDCFEDEENVYMTMALCENGNLNDLLRRRKRYTEPETRFFVLQLIGACHYMHTHQVIHRDLKLGNIFLDRDMNVQVGDFGLAALIETPGDRKKTICGTPNYIAPEVLFDTANGHSFEVDTWSIGVIIYTLLVGRPPFQTSDVKSIYDRIKHNNYEFPQNKPISGDAQDLISQILTHDPKERPTLHEIVDHPFFAKGTFPPFIPVTAHEYPPSFAHITRQQSKANFARVRHAVLLDVETDLRVDVAPEVSVSSRHPNAASAQQQKQEREFHKAVQPASPISALLKSAREPLLVSKSPLRQSENRPPPANALLRKLSAAAPPSAGTTSLKEKQTDEPKDEKVYMARKPSRTKSPSRPPLQTLPTLVEEQDEARRLYDLASQKARIVTQMASGAEDGRRTGKERDRGPVPIGKGLSAEETENIKPIREARRTGKSSTSSLNAAPRLHGFESVAQTLDAAFNAKDVGIVFREPALDDNLSAPKVFIQSWVDYCNKYGMGYALTDGSVGVHFNDSTTMVLSADKLHFEFLSSRRQGAAYVRKNYTVKDHPPDLKSKVYLLKHFERYMLDRLFGEHEYTWEDVGRTSDLVFVHKYLRMKHVILFKLSHDVLQFNFFDHTKIIFSSGGLYITYIDKHSAMSSFTLSSIMDQYVHPSRNLSEDKRRVHNKLVTKITYCKDVLHHILTHAPSRIEDKGATLDNYEPSTGTIPIRGGLENERYA</sequence>
<feature type="compositionally biased region" description="Basic and acidic residues" evidence="9">
    <location>
        <begin position="523"/>
        <end position="535"/>
    </location>
</feature>
<dbReference type="AlphaFoldDB" id="A0A9P6B4D5"/>
<keyword evidence="13" id="KW-1185">Reference proteome</keyword>
<dbReference type="GO" id="GO:0007052">
    <property type="term" value="P:mitotic spindle organization"/>
    <property type="evidence" value="ECO:0007669"/>
    <property type="project" value="TreeGrafter"/>
</dbReference>
<accession>A0A9P6B4D5</accession>
<dbReference type="InterPro" id="IPR017441">
    <property type="entry name" value="Protein_kinase_ATP_BS"/>
</dbReference>
<feature type="region of interest" description="Disordered" evidence="9">
    <location>
        <begin position="378"/>
        <end position="405"/>
    </location>
</feature>
<feature type="region of interest" description="Disordered" evidence="9">
    <location>
        <begin position="820"/>
        <end position="845"/>
    </location>
</feature>
<feature type="domain" description="POLO box" evidence="11">
    <location>
        <begin position="716"/>
        <end position="799"/>
    </location>
</feature>
<dbReference type="SUPFAM" id="SSF82615">
    <property type="entry name" value="Polo-box domain"/>
    <property type="match status" value="2"/>
</dbReference>
<organism evidence="12 13">
    <name type="scientific">Hydnum rufescens UP504</name>
    <dbReference type="NCBI Taxonomy" id="1448309"/>
    <lineage>
        <taxon>Eukaryota</taxon>
        <taxon>Fungi</taxon>
        <taxon>Dikarya</taxon>
        <taxon>Basidiomycota</taxon>
        <taxon>Agaricomycotina</taxon>
        <taxon>Agaricomycetes</taxon>
        <taxon>Cantharellales</taxon>
        <taxon>Hydnaceae</taxon>
        <taxon>Hydnum</taxon>
    </lineage>
</organism>
<dbReference type="FunFam" id="3.30.200.20:FF:000042">
    <property type="entry name" value="Aurora kinase A"/>
    <property type="match status" value="1"/>
</dbReference>
<dbReference type="PROSITE" id="PS50078">
    <property type="entry name" value="POLO_BOX"/>
    <property type="match status" value="2"/>
</dbReference>
<evidence type="ECO:0000256" key="5">
    <source>
        <dbReference type="ARBA" id="ARBA00022777"/>
    </source>
</evidence>
<dbReference type="PROSITE" id="PS00108">
    <property type="entry name" value="PROTEIN_KINASE_ST"/>
    <property type="match status" value="1"/>
</dbReference>
<dbReference type="Gene3D" id="3.30.200.20">
    <property type="entry name" value="Phosphorylase Kinase, domain 1"/>
    <property type="match status" value="1"/>
</dbReference>
<dbReference type="PROSITE" id="PS00107">
    <property type="entry name" value="PROTEIN_KINASE_ATP"/>
    <property type="match status" value="1"/>
</dbReference>
<keyword evidence="6 7" id="KW-0067">ATP-binding</keyword>
<feature type="region of interest" description="Disordered" evidence="9">
    <location>
        <begin position="1"/>
        <end position="62"/>
    </location>
</feature>
<feature type="domain" description="Protein kinase" evidence="10">
    <location>
        <begin position="69"/>
        <end position="324"/>
    </location>
</feature>
<evidence type="ECO:0000256" key="6">
    <source>
        <dbReference type="ARBA" id="ARBA00022840"/>
    </source>
</evidence>
<keyword evidence="1 8" id="KW-0723">Serine/threonine-protein kinase</keyword>
<dbReference type="PANTHER" id="PTHR24345">
    <property type="entry name" value="SERINE/THREONINE-PROTEIN KINASE PLK"/>
    <property type="match status" value="1"/>
</dbReference>
<dbReference type="CDD" id="cd14099">
    <property type="entry name" value="STKc_PLK"/>
    <property type="match status" value="1"/>
</dbReference>
<proteinExistence type="inferred from homology"/>
<dbReference type="InterPro" id="IPR033695">
    <property type="entry name" value="POLO_box_2"/>
</dbReference>
<feature type="binding site" evidence="7">
    <location>
        <position position="101"/>
    </location>
    <ligand>
        <name>ATP</name>
        <dbReference type="ChEBI" id="CHEBI:30616"/>
    </ligand>
</feature>
<feature type="compositionally biased region" description="Basic and acidic residues" evidence="9">
    <location>
        <begin position="17"/>
        <end position="27"/>
    </location>
</feature>
<dbReference type="PANTHER" id="PTHR24345:SF0">
    <property type="entry name" value="CELL CYCLE SERINE_THREONINE-PROTEIN KINASE CDC5_MSD2"/>
    <property type="match status" value="1"/>
</dbReference>
<name>A0A9P6B4D5_9AGAM</name>
<dbReference type="InterPro" id="IPR033701">
    <property type="entry name" value="POLO_box_1"/>
</dbReference>
<evidence type="ECO:0000256" key="2">
    <source>
        <dbReference type="ARBA" id="ARBA00022679"/>
    </source>
</evidence>
<evidence type="ECO:0000256" key="8">
    <source>
        <dbReference type="RuleBase" id="RU361162"/>
    </source>
</evidence>
<comment type="catalytic activity">
    <reaction evidence="8">
        <text>L-threonyl-[protein] + ATP = O-phospho-L-threonyl-[protein] + ADP + H(+)</text>
        <dbReference type="Rhea" id="RHEA:46608"/>
        <dbReference type="Rhea" id="RHEA-COMP:11060"/>
        <dbReference type="Rhea" id="RHEA-COMP:11605"/>
        <dbReference type="ChEBI" id="CHEBI:15378"/>
        <dbReference type="ChEBI" id="CHEBI:30013"/>
        <dbReference type="ChEBI" id="CHEBI:30616"/>
        <dbReference type="ChEBI" id="CHEBI:61977"/>
        <dbReference type="ChEBI" id="CHEBI:456216"/>
        <dbReference type="EC" id="2.7.11.21"/>
    </reaction>
</comment>
<dbReference type="FunFam" id="1.10.510.10:FF:000647">
    <property type="entry name" value="Serine/threonine-protein kinase"/>
    <property type="match status" value="1"/>
</dbReference>
<dbReference type="Gene3D" id="3.30.1120.30">
    <property type="entry name" value="POLO box domain"/>
    <property type="match status" value="2"/>
</dbReference>
<dbReference type="InterPro" id="IPR000959">
    <property type="entry name" value="POLO_box_dom"/>
</dbReference>
<keyword evidence="3" id="KW-0677">Repeat</keyword>
<dbReference type="CDD" id="cd13117">
    <property type="entry name" value="POLO_box_2"/>
    <property type="match status" value="1"/>
</dbReference>
<feature type="compositionally biased region" description="Polar residues" evidence="9">
    <location>
        <begin position="380"/>
        <end position="394"/>
    </location>
</feature>
<keyword evidence="5 8" id="KW-0418">Kinase</keyword>
<dbReference type="InterPro" id="IPR000719">
    <property type="entry name" value="Prot_kinase_dom"/>
</dbReference>
<evidence type="ECO:0000259" key="11">
    <source>
        <dbReference type="PROSITE" id="PS50078"/>
    </source>
</evidence>
<evidence type="ECO:0000256" key="3">
    <source>
        <dbReference type="ARBA" id="ARBA00022737"/>
    </source>
</evidence>
<dbReference type="GO" id="GO:0000776">
    <property type="term" value="C:kinetochore"/>
    <property type="evidence" value="ECO:0007669"/>
    <property type="project" value="TreeGrafter"/>
</dbReference>
<dbReference type="GO" id="GO:0004674">
    <property type="term" value="F:protein serine/threonine kinase activity"/>
    <property type="evidence" value="ECO:0007669"/>
    <property type="project" value="UniProtKB-KW"/>
</dbReference>
<evidence type="ECO:0000313" key="12">
    <source>
        <dbReference type="EMBL" id="KAF9517451.1"/>
    </source>
</evidence>
<evidence type="ECO:0000256" key="1">
    <source>
        <dbReference type="ARBA" id="ARBA00022527"/>
    </source>
</evidence>
<dbReference type="CDD" id="cd13118">
    <property type="entry name" value="POLO_box_1"/>
    <property type="match status" value="1"/>
</dbReference>
<dbReference type="GO" id="GO:0005634">
    <property type="term" value="C:nucleus"/>
    <property type="evidence" value="ECO:0007669"/>
    <property type="project" value="TreeGrafter"/>
</dbReference>
<dbReference type="GO" id="GO:0005524">
    <property type="term" value="F:ATP binding"/>
    <property type="evidence" value="ECO:0007669"/>
    <property type="project" value="UniProtKB-UniRule"/>
</dbReference>
<evidence type="ECO:0000313" key="13">
    <source>
        <dbReference type="Proteomes" id="UP000886523"/>
    </source>
</evidence>
<protein>
    <recommendedName>
        <fullName evidence="8">Serine/threonine-protein kinase</fullName>
        <ecNumber evidence="8">2.7.11.21</ecNumber>
    </recommendedName>
</protein>
<dbReference type="EMBL" id="MU128931">
    <property type="protein sequence ID" value="KAF9517451.1"/>
    <property type="molecule type" value="Genomic_DNA"/>
</dbReference>
<dbReference type="GO" id="GO:0000922">
    <property type="term" value="C:spindle pole"/>
    <property type="evidence" value="ECO:0007669"/>
    <property type="project" value="TreeGrafter"/>
</dbReference>
<dbReference type="InterPro" id="IPR008271">
    <property type="entry name" value="Ser/Thr_kinase_AS"/>
</dbReference>
<dbReference type="SMART" id="SM00220">
    <property type="entry name" value="S_TKc"/>
    <property type="match status" value="1"/>
</dbReference>
<reference evidence="12" key="1">
    <citation type="journal article" date="2020" name="Nat. Commun.">
        <title>Large-scale genome sequencing of mycorrhizal fungi provides insights into the early evolution of symbiotic traits.</title>
        <authorList>
            <person name="Miyauchi S."/>
            <person name="Kiss E."/>
            <person name="Kuo A."/>
            <person name="Drula E."/>
            <person name="Kohler A."/>
            <person name="Sanchez-Garcia M."/>
            <person name="Morin E."/>
            <person name="Andreopoulos B."/>
            <person name="Barry K.W."/>
            <person name="Bonito G."/>
            <person name="Buee M."/>
            <person name="Carver A."/>
            <person name="Chen C."/>
            <person name="Cichocki N."/>
            <person name="Clum A."/>
            <person name="Culley D."/>
            <person name="Crous P.W."/>
            <person name="Fauchery L."/>
            <person name="Girlanda M."/>
            <person name="Hayes R.D."/>
            <person name="Keri Z."/>
            <person name="LaButti K."/>
            <person name="Lipzen A."/>
            <person name="Lombard V."/>
            <person name="Magnuson J."/>
            <person name="Maillard F."/>
            <person name="Murat C."/>
            <person name="Nolan M."/>
            <person name="Ohm R.A."/>
            <person name="Pangilinan J."/>
            <person name="Pereira M.F."/>
            <person name="Perotto S."/>
            <person name="Peter M."/>
            <person name="Pfister S."/>
            <person name="Riley R."/>
            <person name="Sitrit Y."/>
            <person name="Stielow J.B."/>
            <person name="Szollosi G."/>
            <person name="Zifcakova L."/>
            <person name="Stursova M."/>
            <person name="Spatafora J.W."/>
            <person name="Tedersoo L."/>
            <person name="Vaario L.M."/>
            <person name="Yamada A."/>
            <person name="Yan M."/>
            <person name="Wang P."/>
            <person name="Xu J."/>
            <person name="Bruns T."/>
            <person name="Baldrian P."/>
            <person name="Vilgalys R."/>
            <person name="Dunand C."/>
            <person name="Henrissat B."/>
            <person name="Grigoriev I.V."/>
            <person name="Hibbett D."/>
            <person name="Nagy L.G."/>
            <person name="Martin F.M."/>
        </authorList>
    </citation>
    <scope>NUCLEOTIDE SEQUENCE</scope>
    <source>
        <strain evidence="12">UP504</strain>
    </source>
</reference>
<feature type="domain" description="POLO box" evidence="11">
    <location>
        <begin position="612"/>
        <end position="695"/>
    </location>
</feature>
<dbReference type="InterPro" id="IPR011009">
    <property type="entry name" value="Kinase-like_dom_sf"/>
</dbReference>
<keyword evidence="2 8" id="KW-0808">Transferase</keyword>
<comment type="caution">
    <text evidence="12">The sequence shown here is derived from an EMBL/GenBank/DDBJ whole genome shotgun (WGS) entry which is preliminary data.</text>
</comment>
<feature type="compositionally biased region" description="Basic and acidic residues" evidence="9">
    <location>
        <begin position="458"/>
        <end position="472"/>
    </location>
</feature>
<dbReference type="InterPro" id="IPR036947">
    <property type="entry name" value="POLO_box_dom_sf"/>
</dbReference>
<feature type="region of interest" description="Disordered" evidence="9">
    <location>
        <begin position="448"/>
        <end position="497"/>
    </location>
</feature>